<dbReference type="AlphaFoldDB" id="A0A101MFI2"/>
<sequence length="169" mass="18919">MALLADYVVSVFGFPVPSNRICILWDESAWEAAVTKADPIWEQRSESITTAFVEANKPEDETLAIIDAIKQFMETRKEFHEQRACQDERGRGRGREWLKTIGRRALQSLAPRKSLRAKPHGSDRDHRRLDPSGVDPIKPTAQPNPTRKWAGFRALSSGPPVGYGPGVKA</sequence>
<organism evidence="2 3">
    <name type="scientific">Penicillium freii</name>
    <dbReference type="NCBI Taxonomy" id="48697"/>
    <lineage>
        <taxon>Eukaryota</taxon>
        <taxon>Fungi</taxon>
        <taxon>Dikarya</taxon>
        <taxon>Ascomycota</taxon>
        <taxon>Pezizomycotina</taxon>
        <taxon>Eurotiomycetes</taxon>
        <taxon>Eurotiomycetidae</taxon>
        <taxon>Eurotiales</taxon>
        <taxon>Aspergillaceae</taxon>
        <taxon>Penicillium</taxon>
    </lineage>
</organism>
<comment type="caution">
    <text evidence="2">The sequence shown here is derived from an EMBL/GenBank/DDBJ whole genome shotgun (WGS) entry which is preliminary data.</text>
</comment>
<accession>A0A101MFI2</accession>
<evidence type="ECO:0000313" key="2">
    <source>
        <dbReference type="EMBL" id="KUM59634.1"/>
    </source>
</evidence>
<keyword evidence="3" id="KW-1185">Reference proteome</keyword>
<name>A0A101MFI2_PENFR</name>
<proteinExistence type="predicted"/>
<feature type="region of interest" description="Disordered" evidence="1">
    <location>
        <begin position="109"/>
        <end position="169"/>
    </location>
</feature>
<dbReference type="STRING" id="48697.A0A101MFI2"/>
<reference evidence="2 3" key="1">
    <citation type="submission" date="2015-10" db="EMBL/GenBank/DDBJ databases">
        <title>Genome sequencing of Penicillium freii.</title>
        <authorList>
            <person name="Nguyen H.D."/>
            <person name="Visagie C.M."/>
            <person name="Seifert K.A."/>
        </authorList>
    </citation>
    <scope>NUCLEOTIDE SEQUENCE [LARGE SCALE GENOMIC DNA]</scope>
    <source>
        <strain evidence="2 3">DAOM 242723</strain>
    </source>
</reference>
<dbReference type="EMBL" id="LLXE01000214">
    <property type="protein sequence ID" value="KUM59634.1"/>
    <property type="molecule type" value="Genomic_DNA"/>
</dbReference>
<gene>
    <name evidence="2" type="ORF">ACN42_g7511</name>
</gene>
<evidence type="ECO:0000313" key="3">
    <source>
        <dbReference type="Proteomes" id="UP000055045"/>
    </source>
</evidence>
<evidence type="ECO:0000256" key="1">
    <source>
        <dbReference type="SAM" id="MobiDB-lite"/>
    </source>
</evidence>
<protein>
    <submittedName>
        <fullName evidence="2">Uncharacterized protein</fullName>
    </submittedName>
</protein>
<feature type="compositionally biased region" description="Basic and acidic residues" evidence="1">
    <location>
        <begin position="120"/>
        <end position="130"/>
    </location>
</feature>
<dbReference type="Proteomes" id="UP000055045">
    <property type="component" value="Unassembled WGS sequence"/>
</dbReference>